<dbReference type="EMBL" id="JANQDX010000017">
    <property type="protein sequence ID" value="KAL0908447.1"/>
    <property type="molecule type" value="Genomic_DNA"/>
</dbReference>
<organism evidence="6 7">
    <name type="scientific">Dendrobium thyrsiflorum</name>
    <name type="common">Pinecone-like raceme dendrobium</name>
    <name type="synonym">Orchid</name>
    <dbReference type="NCBI Taxonomy" id="117978"/>
    <lineage>
        <taxon>Eukaryota</taxon>
        <taxon>Viridiplantae</taxon>
        <taxon>Streptophyta</taxon>
        <taxon>Embryophyta</taxon>
        <taxon>Tracheophyta</taxon>
        <taxon>Spermatophyta</taxon>
        <taxon>Magnoliopsida</taxon>
        <taxon>Liliopsida</taxon>
        <taxon>Asparagales</taxon>
        <taxon>Orchidaceae</taxon>
        <taxon>Epidendroideae</taxon>
        <taxon>Malaxideae</taxon>
        <taxon>Dendrobiinae</taxon>
        <taxon>Dendrobium</taxon>
    </lineage>
</organism>
<comment type="caution">
    <text evidence="6">The sequence shown here is derived from an EMBL/GenBank/DDBJ whole genome shotgun (WGS) entry which is preliminary data.</text>
</comment>
<dbReference type="PANTHER" id="PTHR45969:SF11">
    <property type="entry name" value="RING_U-BOX SUPERFAMILY PROTEIN"/>
    <property type="match status" value="1"/>
</dbReference>
<evidence type="ECO:0000313" key="6">
    <source>
        <dbReference type="EMBL" id="KAL0908447.1"/>
    </source>
</evidence>
<evidence type="ECO:0000259" key="5">
    <source>
        <dbReference type="PROSITE" id="PS50089"/>
    </source>
</evidence>
<feature type="domain" description="RING-type" evidence="5">
    <location>
        <begin position="103"/>
        <end position="147"/>
    </location>
</feature>
<sequence>MSLSLNSITKVLYTMEGCYSTFLHKASLLLSFILRLLLLPCRRRWWFPSDTNGGVIAGNLNVPQVTTQTIREILHVATYGKITATAKEEDTEEEEEEEEEVTCAVCLSEIRQRDRVWELRNCCHVFHKACLDRWLDHSDQMTCPLCRAPLISTEAAEGGRSPLTEPSWAVEQLLYLFSDDLLFSSTMAY</sequence>
<dbReference type="Proteomes" id="UP001552299">
    <property type="component" value="Unassembled WGS sequence"/>
</dbReference>
<protein>
    <recommendedName>
        <fullName evidence="5">RING-type domain-containing protein</fullName>
    </recommendedName>
</protein>
<proteinExistence type="predicted"/>
<dbReference type="Gene3D" id="3.30.40.10">
    <property type="entry name" value="Zinc/RING finger domain, C3HC4 (zinc finger)"/>
    <property type="match status" value="1"/>
</dbReference>
<keyword evidence="2 4" id="KW-0863">Zinc-finger</keyword>
<evidence type="ECO:0000256" key="2">
    <source>
        <dbReference type="ARBA" id="ARBA00022771"/>
    </source>
</evidence>
<dbReference type="AlphaFoldDB" id="A0ABD0U726"/>
<dbReference type="InterPro" id="IPR013083">
    <property type="entry name" value="Znf_RING/FYVE/PHD"/>
</dbReference>
<evidence type="ECO:0000256" key="4">
    <source>
        <dbReference type="PROSITE-ProRule" id="PRU00175"/>
    </source>
</evidence>
<evidence type="ECO:0000256" key="3">
    <source>
        <dbReference type="ARBA" id="ARBA00022833"/>
    </source>
</evidence>
<accession>A0ABD0U726</accession>
<dbReference type="GO" id="GO:0008270">
    <property type="term" value="F:zinc ion binding"/>
    <property type="evidence" value="ECO:0007669"/>
    <property type="project" value="UniProtKB-KW"/>
</dbReference>
<keyword evidence="3" id="KW-0862">Zinc</keyword>
<dbReference type="Pfam" id="PF13639">
    <property type="entry name" value="zf-RING_2"/>
    <property type="match status" value="1"/>
</dbReference>
<dbReference type="InterPro" id="IPR001841">
    <property type="entry name" value="Znf_RING"/>
</dbReference>
<reference evidence="6 7" key="1">
    <citation type="journal article" date="2024" name="Plant Biotechnol. J.">
        <title>Dendrobium thyrsiflorum genome and its molecular insights into genes involved in important horticultural traits.</title>
        <authorList>
            <person name="Chen B."/>
            <person name="Wang J.Y."/>
            <person name="Zheng P.J."/>
            <person name="Li K.L."/>
            <person name="Liang Y.M."/>
            <person name="Chen X.F."/>
            <person name="Zhang C."/>
            <person name="Zhao X."/>
            <person name="He X."/>
            <person name="Zhang G.Q."/>
            <person name="Liu Z.J."/>
            <person name="Xu Q."/>
        </authorList>
    </citation>
    <scope>NUCLEOTIDE SEQUENCE [LARGE SCALE GENOMIC DNA]</scope>
    <source>
        <strain evidence="6">GZMU011</strain>
    </source>
</reference>
<dbReference type="PANTHER" id="PTHR45969">
    <property type="entry name" value="RING ZINC FINGER PROTEIN-RELATED"/>
    <property type="match status" value="1"/>
</dbReference>
<keyword evidence="1" id="KW-0479">Metal-binding</keyword>
<evidence type="ECO:0000313" key="7">
    <source>
        <dbReference type="Proteomes" id="UP001552299"/>
    </source>
</evidence>
<dbReference type="SUPFAM" id="SSF57850">
    <property type="entry name" value="RING/U-box"/>
    <property type="match status" value="1"/>
</dbReference>
<dbReference type="SMART" id="SM00184">
    <property type="entry name" value="RING"/>
    <property type="match status" value="1"/>
</dbReference>
<evidence type="ECO:0000256" key="1">
    <source>
        <dbReference type="ARBA" id="ARBA00022723"/>
    </source>
</evidence>
<dbReference type="PROSITE" id="PS50089">
    <property type="entry name" value="ZF_RING_2"/>
    <property type="match status" value="1"/>
</dbReference>
<gene>
    <name evidence="6" type="ORF">M5K25_022942</name>
</gene>
<name>A0ABD0U726_DENTH</name>
<keyword evidence="7" id="KW-1185">Reference proteome</keyword>